<protein>
    <submittedName>
        <fullName evidence="3">Anthranilate synthase, component II</fullName>
    </submittedName>
</protein>
<name>A0A285HAE1_9FIRM</name>
<evidence type="ECO:0000256" key="1">
    <source>
        <dbReference type="ARBA" id="ARBA00022962"/>
    </source>
</evidence>
<dbReference type="InterPro" id="IPR006221">
    <property type="entry name" value="TrpG/PapA_dom"/>
</dbReference>
<dbReference type="Pfam" id="PF00117">
    <property type="entry name" value="GATase"/>
    <property type="match status" value="1"/>
</dbReference>
<accession>A0A285HAE1</accession>
<proteinExistence type="predicted"/>
<dbReference type="OrthoDB" id="9804328at2"/>
<dbReference type="PROSITE" id="PS51273">
    <property type="entry name" value="GATASE_TYPE_1"/>
    <property type="match status" value="1"/>
</dbReference>
<evidence type="ECO:0000259" key="2">
    <source>
        <dbReference type="Pfam" id="PF00117"/>
    </source>
</evidence>
<evidence type="ECO:0000313" key="3">
    <source>
        <dbReference type="EMBL" id="SNY32624.1"/>
    </source>
</evidence>
<dbReference type="PRINTS" id="PR00099">
    <property type="entry name" value="CPSGATASE"/>
</dbReference>
<dbReference type="AlphaFoldDB" id="A0A285HAE1"/>
<organism evidence="3 4">
    <name type="scientific">Orenia metallireducens</name>
    <dbReference type="NCBI Taxonomy" id="1413210"/>
    <lineage>
        <taxon>Bacteria</taxon>
        <taxon>Bacillati</taxon>
        <taxon>Bacillota</taxon>
        <taxon>Clostridia</taxon>
        <taxon>Halanaerobiales</taxon>
        <taxon>Halobacteroidaceae</taxon>
        <taxon>Orenia</taxon>
    </lineage>
</organism>
<dbReference type="PRINTS" id="PR00096">
    <property type="entry name" value="GATASE"/>
</dbReference>
<dbReference type="CDD" id="cd01743">
    <property type="entry name" value="GATase1_Anthranilate_Synthase"/>
    <property type="match status" value="1"/>
</dbReference>
<dbReference type="PANTHER" id="PTHR43418:SF4">
    <property type="entry name" value="MULTIFUNCTIONAL TRYPTOPHAN BIOSYNTHESIS PROTEIN"/>
    <property type="match status" value="1"/>
</dbReference>
<reference evidence="4" key="1">
    <citation type="submission" date="2017-09" db="EMBL/GenBank/DDBJ databases">
        <authorList>
            <person name="Varghese N."/>
            <person name="Submissions S."/>
        </authorList>
    </citation>
    <scope>NUCLEOTIDE SEQUENCE [LARGE SCALE GENOMIC DNA]</scope>
    <source>
        <strain evidence="4">MSL47</strain>
    </source>
</reference>
<dbReference type="PANTHER" id="PTHR43418">
    <property type="entry name" value="MULTIFUNCTIONAL TRYPTOPHAN BIOSYNTHESIS PROTEIN-RELATED"/>
    <property type="match status" value="1"/>
</dbReference>
<keyword evidence="1" id="KW-0315">Glutamine amidotransferase</keyword>
<feature type="domain" description="Glutamine amidotransferase" evidence="2">
    <location>
        <begin position="3"/>
        <end position="184"/>
    </location>
</feature>
<dbReference type="GO" id="GO:0000162">
    <property type="term" value="P:L-tryptophan biosynthetic process"/>
    <property type="evidence" value="ECO:0007669"/>
    <property type="project" value="TreeGrafter"/>
</dbReference>
<keyword evidence="4" id="KW-1185">Reference proteome</keyword>
<dbReference type="InterPro" id="IPR050472">
    <property type="entry name" value="Anth_synth/Amidotransfase"/>
</dbReference>
<dbReference type="Gene3D" id="3.40.50.880">
    <property type="match status" value="1"/>
</dbReference>
<dbReference type="InterPro" id="IPR017926">
    <property type="entry name" value="GATASE"/>
</dbReference>
<dbReference type="FunFam" id="3.40.50.880:FF:000003">
    <property type="entry name" value="Anthranilate synthase component II"/>
    <property type="match status" value="1"/>
</dbReference>
<dbReference type="InterPro" id="IPR029062">
    <property type="entry name" value="Class_I_gatase-like"/>
</dbReference>
<sequence>MILVIDNYDSFTYNLVQLIGEMDHEIEVIRNDKVSVDRIRELAPNKIIISPGPGRPEDAGISLDLVKELSGEIPILGICLGHQTMGAAFGAKIIKAPELIHGKVSKIINKDKGILAGIGDFEATRYHSLIIDRGTLTNNFEITAETEDGIIMAIENQEKGLYGLQFHPESIMSKTGKEIVNNFLAVKSEEI</sequence>
<dbReference type="NCBIfam" id="TIGR00566">
    <property type="entry name" value="trpG_papA"/>
    <property type="match status" value="1"/>
</dbReference>
<dbReference type="GO" id="GO:0004049">
    <property type="term" value="F:anthranilate synthase activity"/>
    <property type="evidence" value="ECO:0007669"/>
    <property type="project" value="TreeGrafter"/>
</dbReference>
<gene>
    <name evidence="3" type="ORF">SAMN06265827_11654</name>
</gene>
<dbReference type="RefSeq" id="WP_097018246.1">
    <property type="nucleotide sequence ID" value="NZ_OBDZ01000016.1"/>
</dbReference>
<dbReference type="Proteomes" id="UP000219573">
    <property type="component" value="Unassembled WGS sequence"/>
</dbReference>
<dbReference type="GO" id="GO:0005829">
    <property type="term" value="C:cytosol"/>
    <property type="evidence" value="ECO:0007669"/>
    <property type="project" value="TreeGrafter"/>
</dbReference>
<dbReference type="SUPFAM" id="SSF52317">
    <property type="entry name" value="Class I glutamine amidotransferase-like"/>
    <property type="match status" value="1"/>
</dbReference>
<evidence type="ECO:0000313" key="4">
    <source>
        <dbReference type="Proteomes" id="UP000219573"/>
    </source>
</evidence>
<dbReference type="PRINTS" id="PR00097">
    <property type="entry name" value="ANTSNTHASEII"/>
</dbReference>
<dbReference type="EMBL" id="OBDZ01000016">
    <property type="protein sequence ID" value="SNY32624.1"/>
    <property type="molecule type" value="Genomic_DNA"/>
</dbReference>
<dbReference type="STRING" id="1413210.U472_13330"/>